<evidence type="ECO:0000313" key="2">
    <source>
        <dbReference type="EMBL" id="GAL72384.1"/>
    </source>
</evidence>
<dbReference type="SUPFAM" id="SSF50998">
    <property type="entry name" value="Quinoprotein alcohol dehydrogenase-like"/>
    <property type="match status" value="3"/>
</dbReference>
<reference evidence="5" key="1">
    <citation type="journal article" date="2014" name="Genome Announc.">
        <title>Draft Genome Sequence of Marine Flavobacterium Jejuia pallidilutea Strain 11shimoA1 and Pigmentation Mutants.</title>
        <authorList>
            <person name="Takatani N."/>
            <person name="Nakanishi M."/>
            <person name="Meirelles P."/>
            <person name="Mino S."/>
            <person name="Suda W."/>
            <person name="Oshima K."/>
            <person name="Hattori M."/>
            <person name="Ohkuma M."/>
            <person name="Hosokawa M."/>
            <person name="Miyashita K."/>
            <person name="Thompson F.L."/>
            <person name="Niwa A."/>
            <person name="Sawabe T."/>
            <person name="Sawabe T."/>
        </authorList>
    </citation>
    <scope>NUCLEOTIDE SEQUENCE [LARGE SCALE GENOMIC DNA]</scope>
    <source>
        <strain evidence="5">JCM 19538</strain>
    </source>
</reference>
<name>A0A090WAA2_9FLAO</name>
<dbReference type="InterPro" id="IPR011047">
    <property type="entry name" value="Quinoprotein_ADH-like_sf"/>
</dbReference>
<dbReference type="PANTHER" id="PTHR34512">
    <property type="entry name" value="CELL SURFACE PROTEIN"/>
    <property type="match status" value="1"/>
</dbReference>
<keyword evidence="5" id="KW-1185">Reference proteome</keyword>
<evidence type="ECO:0000259" key="1">
    <source>
        <dbReference type="Pfam" id="PF13360"/>
    </source>
</evidence>
<feature type="domain" description="Pyrrolo-quinoline quinone repeat" evidence="1">
    <location>
        <begin position="168"/>
        <end position="363"/>
    </location>
</feature>
<protein>
    <submittedName>
        <fullName evidence="2">Predicted cell surface protein</fullName>
    </submittedName>
</protein>
<dbReference type="InterPro" id="IPR018391">
    <property type="entry name" value="PQQ_b-propeller_rpt"/>
</dbReference>
<dbReference type="RefSeq" id="WP_042249177.1">
    <property type="nucleotide sequence ID" value="NZ_BBNS01000023.1"/>
</dbReference>
<accession>A0A090WAA2</accession>
<feature type="domain" description="Pyrrolo-quinoline quinone repeat" evidence="1">
    <location>
        <begin position="636"/>
        <end position="852"/>
    </location>
</feature>
<evidence type="ECO:0000313" key="5">
    <source>
        <dbReference type="Proteomes" id="UP000030184"/>
    </source>
</evidence>
<evidence type="ECO:0000313" key="4">
    <source>
        <dbReference type="Proteomes" id="UP000029646"/>
    </source>
</evidence>
<gene>
    <name evidence="2" type="ORF">JCM19302_3662</name>
    <name evidence="3" type="ORF">JCM19538_1714</name>
</gene>
<dbReference type="PANTHER" id="PTHR34512:SF30">
    <property type="entry name" value="OUTER MEMBRANE PROTEIN ASSEMBLY FACTOR BAMB"/>
    <property type="match status" value="1"/>
</dbReference>
<dbReference type="InterPro" id="IPR002372">
    <property type="entry name" value="PQQ_rpt_dom"/>
</dbReference>
<comment type="caution">
    <text evidence="2">The sequence shown here is derived from an EMBL/GenBank/DDBJ whole genome shotgun (WGS) entry which is preliminary data.</text>
</comment>
<dbReference type="SMART" id="SM00564">
    <property type="entry name" value="PQQ"/>
    <property type="match status" value="12"/>
</dbReference>
<evidence type="ECO:0000313" key="3">
    <source>
        <dbReference type="EMBL" id="GAL89477.1"/>
    </source>
</evidence>
<dbReference type="Proteomes" id="UP000030184">
    <property type="component" value="Unassembled WGS sequence"/>
</dbReference>
<dbReference type="Gene3D" id="2.130.10.10">
    <property type="entry name" value="YVTN repeat-like/Quinoprotein amine dehydrogenase"/>
    <property type="match status" value="3"/>
</dbReference>
<dbReference type="Pfam" id="PF13360">
    <property type="entry name" value="PQQ_2"/>
    <property type="match status" value="3"/>
</dbReference>
<dbReference type="OrthoDB" id="7012117at2"/>
<organism evidence="2 4">
    <name type="scientific">Jejuia pallidilutea</name>
    <dbReference type="NCBI Taxonomy" id="504487"/>
    <lineage>
        <taxon>Bacteria</taxon>
        <taxon>Pseudomonadati</taxon>
        <taxon>Bacteroidota</taxon>
        <taxon>Flavobacteriia</taxon>
        <taxon>Flavobacteriales</taxon>
        <taxon>Flavobacteriaceae</taxon>
        <taxon>Jejuia</taxon>
    </lineage>
</organism>
<dbReference type="Gene3D" id="2.140.10.10">
    <property type="entry name" value="Quinoprotein alcohol dehydrogenase-like superfamily"/>
    <property type="match status" value="1"/>
</dbReference>
<dbReference type="EMBL" id="BBNS01000023">
    <property type="protein sequence ID" value="GAL72384.1"/>
    <property type="molecule type" value="Genomic_DNA"/>
</dbReference>
<dbReference type="AlphaFoldDB" id="A0A090WAA2"/>
<sequence length="896" mass="100640">MKQVFSLLFFISFIVISSAQSIKYPSGDAELDSIRIAVQNHPTNKETFQLRAFKMKLWMVILQQQGANMWPYVGIDNEMAKIVWWNTIFWNDGKPQIFTDQQMKKLCDIVDRGYEALESITTDMNENPREVVKANPNITEASDPNLIDWTHYKGNNGLSGYTGAPGPTRGENAWKFPVGLPWESEPVVEGNRVYLSSPGMRTSMRCVDLNTGDIIWETKQAAEIMGDQIYNTPGNMATPVVLKDYVLYRETGSRGNKGPTKEVVYVNKKTGKIDREVLAGHVDYRVGLPTVAANEDFLVFTHSVQDIEAMPAIGLAYNRVICKDVKTGELMWDFNIGHTFSDPLLDGNHIYVANQAGYMYAMTCRDKYGPLDARRISWEFRGKGPINEKAETDGNLIFFGDNAGYFYCLNKTTGEKKWDYKVADPETRSFRLFSRPYAKDGLVVVGSSDMYMYCFEQESGKLLFKYKADDWIRAKPVFKDGIFYFTTMKGTFYGLKYKKGKVKEVFIKNPGIHPVIADLVLADDKILYNDSDLYTYVFDLKGNPLWTKSLIESFINDEGERIFTDEIAGGARYMSKPTAVDGLVYFGTPIRFVYAVDAETGKEVWKFEAGASLCGAPVYDNGKIYFGVHSGEDEFYCVDAKTGEIIWTQDIGWVWGSPNVSDGMVYISGIDGNVQALDAETGHIIWRHRLDRSICSEPAVEGDQVFFGSWDHYLYGMDKKTGFINWKFHLSGGTDSGVQIVKDGKIYLPIGGPRFRRVDAKTGTVDWEFFEAGTNFNVTPAYYDGNVYCSNWQGIGLGGICTVSRLYCLDAETGKEKWKGLGGGLSGPVIGKNGDVYIASVSSPYFYCYDAEGNPDGTAKIKWMYKMGNKVEESTPALYNGKAYIMSSDGFIHAIK</sequence>
<dbReference type="EMBL" id="BBNY01000010">
    <property type="protein sequence ID" value="GAL89477.1"/>
    <property type="molecule type" value="Genomic_DNA"/>
</dbReference>
<feature type="domain" description="Pyrrolo-quinoline quinone repeat" evidence="1">
    <location>
        <begin position="436"/>
        <end position="562"/>
    </location>
</feature>
<dbReference type="Proteomes" id="UP000029646">
    <property type="component" value="Unassembled WGS sequence"/>
</dbReference>
<dbReference type="InterPro" id="IPR015943">
    <property type="entry name" value="WD40/YVTN_repeat-like_dom_sf"/>
</dbReference>
<proteinExistence type="predicted"/>